<feature type="domain" description="DUF4921" evidence="1">
    <location>
        <begin position="14"/>
        <end position="437"/>
    </location>
</feature>
<proteinExistence type="predicted"/>
<gene>
    <name evidence="2" type="ORF">G7Y31_07435</name>
</gene>
<dbReference type="PANTHER" id="PTHR42763">
    <property type="entry name" value="ADP-GLUCOSE PHOSPHORYLASE"/>
    <property type="match status" value="1"/>
</dbReference>
<name>A0A7T0P951_9CORY</name>
<dbReference type="Proteomes" id="UP000594681">
    <property type="component" value="Chromosome"/>
</dbReference>
<keyword evidence="3" id="KW-1185">Reference proteome</keyword>
<dbReference type="Gene3D" id="3.30.428.10">
    <property type="entry name" value="HIT-like"/>
    <property type="match status" value="1"/>
</dbReference>
<organism evidence="2 3">
    <name type="scientific">Corynebacterium lizhenjunii</name>
    <dbReference type="NCBI Taxonomy" id="2709394"/>
    <lineage>
        <taxon>Bacteria</taxon>
        <taxon>Bacillati</taxon>
        <taxon>Actinomycetota</taxon>
        <taxon>Actinomycetes</taxon>
        <taxon>Mycobacteriales</taxon>
        <taxon>Corynebacteriaceae</taxon>
        <taxon>Corynebacterium</taxon>
    </lineage>
</organism>
<evidence type="ECO:0000313" key="2">
    <source>
        <dbReference type="EMBL" id="QPK78403.1"/>
    </source>
</evidence>
<dbReference type="InterPro" id="IPR053177">
    <property type="entry name" value="ADP-glucose_phosphorylase"/>
</dbReference>
<dbReference type="AlphaFoldDB" id="A0A7T0P951"/>
<accession>A0A7T0P951</accession>
<reference evidence="2 3" key="1">
    <citation type="submission" date="2020-11" db="EMBL/GenBank/DDBJ databases">
        <title>Corynebacterium sp. ZJ-599.</title>
        <authorList>
            <person name="Zhou J."/>
        </authorList>
    </citation>
    <scope>NUCLEOTIDE SEQUENCE [LARGE SCALE GENOMIC DNA]</scope>
    <source>
        <strain evidence="2 3">ZJ-599</strain>
    </source>
</reference>
<dbReference type="SUPFAM" id="SSF54197">
    <property type="entry name" value="HIT-like"/>
    <property type="match status" value="1"/>
</dbReference>
<dbReference type="InterPro" id="IPR036265">
    <property type="entry name" value="HIT-like_sf"/>
</dbReference>
<evidence type="ECO:0000313" key="3">
    <source>
        <dbReference type="Proteomes" id="UP000594681"/>
    </source>
</evidence>
<dbReference type="PANTHER" id="PTHR42763:SF2">
    <property type="entry name" value="ADP-GLUCOSE PHOSPHORYLASE"/>
    <property type="match status" value="1"/>
</dbReference>
<dbReference type="RefSeq" id="WP_165006741.1">
    <property type="nucleotide sequence ID" value="NZ_CP064954.1"/>
</dbReference>
<dbReference type="Pfam" id="PF16268">
    <property type="entry name" value="DUF4921"/>
    <property type="match status" value="1"/>
</dbReference>
<sequence>MAVSFPPVDPIRRMADGTLKQVNPFSGTQVWTVPGRANRPLHSDAPPRESFATAPLGQHCAFCAGRRVETPPEKSRMLASGEIVQGLSAAETVTAPALFRRVPNLFEIVSFEYWQANHGYELDPAAAARMDAYLADPTGREHVLAVLQAKRHAAGLEGELSEPELRQQARAFFGGGHDIIIGPHHWDLSRLGGAHVGGKETGGEDARAKAELAAAGTLNPQEHALFVRFTAESMAELYATHPQAAYVVAFQNWLAPAGASFDHLHKQLVAIDELSHAAQQELALLEQHPTMYQDWALDYAAAQGLIIAASDSAVLFAGFGHRYPTLEVYSTVPGTPWEQTPQQQRAVSDLLHAAHAAVGPAVASNEEWHHQPPGVALPQPWRVLLKLRVSTLAGFEGGTKIYVNTISPWALREKVLANLHRLREAGRLAPGVRLEAEGNGGIGKL</sequence>
<dbReference type="KEGG" id="cliz:G7Y31_07435"/>
<evidence type="ECO:0000259" key="1">
    <source>
        <dbReference type="Pfam" id="PF16268"/>
    </source>
</evidence>
<dbReference type="InterPro" id="IPR032576">
    <property type="entry name" value="DUF4921"/>
</dbReference>
<dbReference type="EMBL" id="CP064954">
    <property type="protein sequence ID" value="QPK78403.1"/>
    <property type="molecule type" value="Genomic_DNA"/>
</dbReference>
<protein>
    <submittedName>
        <fullName evidence="2">DUF4921 family protein</fullName>
    </submittedName>
</protein>